<evidence type="ECO:0000256" key="3">
    <source>
        <dbReference type="ARBA" id="ARBA00022448"/>
    </source>
</evidence>
<dbReference type="Pfam" id="PF00577">
    <property type="entry name" value="Usher"/>
    <property type="match status" value="1"/>
</dbReference>
<dbReference type="Pfam" id="PF13954">
    <property type="entry name" value="PapC_N"/>
    <property type="match status" value="1"/>
</dbReference>
<name>A0A1R7QBT1_ACIJO</name>
<evidence type="ECO:0000256" key="9">
    <source>
        <dbReference type="RuleBase" id="RU003884"/>
    </source>
</evidence>
<proteinExistence type="inferred from homology"/>
<keyword evidence="5 9" id="KW-0812">Transmembrane</keyword>
<comment type="similarity">
    <text evidence="2 9">Belongs to the fimbrial export usher family.</text>
</comment>
<dbReference type="PROSITE" id="PS01151">
    <property type="entry name" value="FIMBRIAL_USHER"/>
    <property type="match status" value="1"/>
</dbReference>
<dbReference type="Proteomes" id="UP000196240">
    <property type="component" value="Unassembled WGS sequence"/>
</dbReference>
<dbReference type="Gene3D" id="3.10.20.410">
    <property type="match status" value="1"/>
</dbReference>
<evidence type="ECO:0000256" key="4">
    <source>
        <dbReference type="ARBA" id="ARBA00022452"/>
    </source>
</evidence>
<evidence type="ECO:0000256" key="10">
    <source>
        <dbReference type="SAM" id="SignalP"/>
    </source>
</evidence>
<dbReference type="InterPro" id="IPR025885">
    <property type="entry name" value="PapC_N"/>
</dbReference>
<keyword evidence="3 9" id="KW-0813">Transport</keyword>
<dbReference type="Gene3D" id="2.60.40.2070">
    <property type="match status" value="1"/>
</dbReference>
<dbReference type="SUPFAM" id="SSF141729">
    <property type="entry name" value="FimD N-terminal domain-like"/>
    <property type="match status" value="1"/>
</dbReference>
<accession>A0A1R7QBT1</accession>
<dbReference type="GO" id="GO:0009279">
    <property type="term" value="C:cell outer membrane"/>
    <property type="evidence" value="ECO:0007669"/>
    <property type="project" value="UniProtKB-SubCell"/>
</dbReference>
<evidence type="ECO:0000256" key="1">
    <source>
        <dbReference type="ARBA" id="ARBA00004571"/>
    </source>
</evidence>
<evidence type="ECO:0000256" key="8">
    <source>
        <dbReference type="ARBA" id="ARBA00023237"/>
    </source>
</evidence>
<keyword evidence="9" id="KW-1029">Fimbrium biogenesis</keyword>
<feature type="chain" id="PRO_5010379432" evidence="10">
    <location>
        <begin position="22"/>
        <end position="850"/>
    </location>
</feature>
<dbReference type="EMBL" id="FUUY01000003">
    <property type="protein sequence ID" value="SJX21720.1"/>
    <property type="molecule type" value="Genomic_DNA"/>
</dbReference>
<evidence type="ECO:0000313" key="13">
    <source>
        <dbReference type="Proteomes" id="UP000196240"/>
    </source>
</evidence>
<dbReference type="AlphaFoldDB" id="A0A1R7QBT1"/>
<dbReference type="GO" id="GO:0015473">
    <property type="term" value="F:fimbrial usher porin activity"/>
    <property type="evidence" value="ECO:0007669"/>
    <property type="project" value="InterPro"/>
</dbReference>
<keyword evidence="7 9" id="KW-0472">Membrane</keyword>
<dbReference type="Gene3D" id="2.60.40.2610">
    <property type="entry name" value="Outer membrane usher protein FimD, plug domain"/>
    <property type="match status" value="1"/>
</dbReference>
<sequence precursor="true">MKIRYSNSFLLLILLVSKSYASSESDISGQNTDKMLAQNNKTILTFNSSSLFGGQSQSVDLSIFRSANYVAEGAYIVDTTVNDRSIGELKLLFKHLDANPTAVLCIDADMLKRLDLQPHYLDSLAKKDCLTIKDISPDAYYDFDLSTQKIAIYIPQKFVVDRPAGYIDPALFDPGITSAFVGYNANFNQNDQEDSKYLALTAGLNVNGWYFRHAGNFDSKDSGLGAYRSYQNVLYRDITAINARISGGQFNTSSLQTESLPIVGVQLASDLSMLPWSMRSYAPVIENVANTNALVRVFQNGQKIYEKTVPAGPFRITDLTSFASGAMTLEITENGGEKKTYIIPVQNNMNLLKYGQKTFSIALGNYKTIEKLTDDSVLQGSYNYGLNNHLTFLSGINLTEDYQGVLLGAGLNTFFGGISIKANASQATWLDQDYNGQKIALDYSYYLPTYKMNFYANAQTQTQHYLSVSNLLSYKNYDYLNTNELNDLSLTADLRNQINFSLSKSFDNPRVGAFSVGFLVSDYWNSHNNRYQYNLSYGNSWKRLSYSIGFSQTNYKENTFDKDQSVYASLSLPLDFRKSNLNLNSTYQQGEQQGRDSDSFGAYLSGTAGYNNNLNFGLGATSNRYDGSTNTSYNANVNYLLPQVNLGATVYHANQDTQYSLSAQGAIVAHRHGITATNTAADTYTIIHVDHGAGASIDNAWGIKLDRWGNAIYPNASAYSINTISINPDQLPPEITLDGNQTQVIPRMYSSTLATFKANQQSNILMRIHSKNTQQFPMGSRIETSSGNLIGLMGQSNQSLLTHDIRDLKEPLKVVWGDQLKQSCNIPITEFGSVVKKKNSQLDILNVECH</sequence>
<dbReference type="InterPro" id="IPR043142">
    <property type="entry name" value="PapC-like_C_sf"/>
</dbReference>
<keyword evidence="8 9" id="KW-0998">Cell outer membrane</keyword>
<dbReference type="InterPro" id="IPR042186">
    <property type="entry name" value="FimD_plug_dom"/>
</dbReference>
<keyword evidence="4" id="KW-1134">Transmembrane beta strand</keyword>
<protein>
    <submittedName>
        <fullName evidence="12">PapC/Usher domain-containing protein involved in pili biogenesis</fullName>
    </submittedName>
</protein>
<dbReference type="InterPro" id="IPR000015">
    <property type="entry name" value="Fimb_usher"/>
</dbReference>
<keyword evidence="6 10" id="KW-0732">Signal</keyword>
<evidence type="ECO:0000256" key="6">
    <source>
        <dbReference type="ARBA" id="ARBA00022729"/>
    </source>
</evidence>
<evidence type="ECO:0000256" key="2">
    <source>
        <dbReference type="ARBA" id="ARBA00008064"/>
    </source>
</evidence>
<evidence type="ECO:0000259" key="11">
    <source>
        <dbReference type="Pfam" id="PF13954"/>
    </source>
</evidence>
<evidence type="ECO:0000256" key="7">
    <source>
        <dbReference type="ARBA" id="ARBA00023136"/>
    </source>
</evidence>
<organism evidence="12 13">
    <name type="scientific">Acinetobacter johnsonii</name>
    <dbReference type="NCBI Taxonomy" id="40214"/>
    <lineage>
        <taxon>Bacteria</taxon>
        <taxon>Pseudomonadati</taxon>
        <taxon>Pseudomonadota</taxon>
        <taxon>Gammaproteobacteria</taxon>
        <taxon>Moraxellales</taxon>
        <taxon>Moraxellaceae</taxon>
        <taxon>Acinetobacter</taxon>
    </lineage>
</organism>
<feature type="domain" description="PapC N-terminal" evidence="11">
    <location>
        <begin position="45"/>
        <end position="186"/>
    </location>
</feature>
<feature type="signal peptide" evidence="10">
    <location>
        <begin position="1"/>
        <end position="21"/>
    </location>
</feature>
<dbReference type="InterPro" id="IPR018030">
    <property type="entry name" value="Fimbrial_membr_usher_CS"/>
</dbReference>
<dbReference type="RefSeq" id="WP_087012009.1">
    <property type="nucleotide sequence ID" value="NZ_FUUY01000003.1"/>
</dbReference>
<dbReference type="Gene3D" id="2.60.40.3110">
    <property type="match status" value="1"/>
</dbReference>
<dbReference type="PANTHER" id="PTHR30451:SF5">
    <property type="entry name" value="SLR0019 PROTEIN"/>
    <property type="match status" value="1"/>
</dbReference>
<comment type="subcellular location">
    <subcellularLocation>
        <location evidence="1 9">Cell outer membrane</location>
        <topology evidence="1 9">Multi-pass membrane protein</topology>
    </subcellularLocation>
</comment>
<dbReference type="PANTHER" id="PTHR30451">
    <property type="entry name" value="OUTER MEMBRANE USHER PROTEIN"/>
    <property type="match status" value="1"/>
</dbReference>
<evidence type="ECO:0000313" key="12">
    <source>
        <dbReference type="EMBL" id="SJX21720.1"/>
    </source>
</evidence>
<evidence type="ECO:0000256" key="5">
    <source>
        <dbReference type="ARBA" id="ARBA00022692"/>
    </source>
</evidence>
<dbReference type="GO" id="GO:0009297">
    <property type="term" value="P:pilus assembly"/>
    <property type="evidence" value="ECO:0007669"/>
    <property type="project" value="InterPro"/>
</dbReference>
<dbReference type="InterPro" id="IPR037224">
    <property type="entry name" value="PapC_N_sf"/>
</dbReference>
<gene>
    <name evidence="12" type="ORF">ACNJC6_01340</name>
</gene>
<reference evidence="12 13" key="1">
    <citation type="submission" date="2017-02" db="EMBL/GenBank/DDBJ databases">
        <authorList>
            <person name="Peterson S.W."/>
        </authorList>
    </citation>
    <scope>NUCLEOTIDE SEQUENCE [LARGE SCALE GENOMIC DNA]</scope>
    <source>
        <strain evidence="12">C6</strain>
    </source>
</reference>